<proteinExistence type="inferred from homology"/>
<dbReference type="GO" id="GO:0009254">
    <property type="term" value="P:peptidoglycan turnover"/>
    <property type="evidence" value="ECO:0007669"/>
    <property type="project" value="UniProtKB-UniRule"/>
</dbReference>
<dbReference type="PANTHER" id="PTHR30605:SF0">
    <property type="entry name" value="ANHYDRO-N-ACETYLMURAMIC ACID KINASE"/>
    <property type="match status" value="1"/>
</dbReference>
<dbReference type="GO" id="GO:0016773">
    <property type="term" value="F:phosphotransferase activity, alcohol group as acceptor"/>
    <property type="evidence" value="ECO:0007669"/>
    <property type="project" value="UniProtKB-UniRule"/>
</dbReference>
<dbReference type="InterPro" id="IPR005338">
    <property type="entry name" value="Anhydro_N_Ac-Mur_kinase"/>
</dbReference>
<dbReference type="GO" id="GO:0016301">
    <property type="term" value="F:kinase activity"/>
    <property type="evidence" value="ECO:0007669"/>
    <property type="project" value="UniProtKB-KW"/>
</dbReference>
<gene>
    <name evidence="1" type="primary">anmK</name>
    <name evidence="2" type="ORF">CFE62_000845</name>
</gene>
<name>A0A370CJH5_9COXI</name>
<dbReference type="GO" id="GO:0097175">
    <property type="term" value="P:1,6-anhydro-N-acetyl-beta-muramic acid catabolic process"/>
    <property type="evidence" value="ECO:0007669"/>
    <property type="project" value="UniProtKB-UniRule"/>
</dbReference>
<evidence type="ECO:0000256" key="1">
    <source>
        <dbReference type="HAMAP-Rule" id="MF_01270"/>
    </source>
</evidence>
<dbReference type="Pfam" id="PF03702">
    <property type="entry name" value="AnmK"/>
    <property type="match status" value="1"/>
</dbReference>
<comment type="pathway">
    <text evidence="1">Cell wall biogenesis; peptidoglycan recycling.</text>
</comment>
<dbReference type="EC" id="2.7.1.170" evidence="1"/>
<organism evidence="2 3">
    <name type="scientific">Candidatus Aquirickettsiella gammari</name>
    <dbReference type="NCBI Taxonomy" id="2016198"/>
    <lineage>
        <taxon>Bacteria</taxon>
        <taxon>Pseudomonadati</taxon>
        <taxon>Pseudomonadota</taxon>
        <taxon>Gammaproteobacteria</taxon>
        <taxon>Legionellales</taxon>
        <taxon>Coxiellaceae</taxon>
        <taxon>Candidatus Aquirickettsiella</taxon>
    </lineage>
</organism>
<feature type="binding site" evidence="1">
    <location>
        <begin position="11"/>
        <end position="18"/>
    </location>
    <ligand>
        <name>ATP</name>
        <dbReference type="ChEBI" id="CHEBI:30616"/>
    </ligand>
</feature>
<keyword evidence="1 2" id="KW-0808">Transferase</keyword>
<dbReference type="GO" id="GO:0005524">
    <property type="term" value="F:ATP binding"/>
    <property type="evidence" value="ECO:0007669"/>
    <property type="project" value="UniProtKB-UniRule"/>
</dbReference>
<keyword evidence="3" id="KW-1185">Reference proteome</keyword>
<comment type="function">
    <text evidence="1">Catalyzes the specific phosphorylation of 1,6-anhydro-N-acetylmuramic acid (anhMurNAc) with the simultaneous cleavage of the 1,6-anhydro ring, generating MurNAc-6-P. Is required for the utilization of anhMurNAc either imported from the medium or derived from its own cell wall murein, and thus plays a role in cell wall recycling.</text>
</comment>
<evidence type="ECO:0000313" key="3">
    <source>
        <dbReference type="Proteomes" id="UP000226429"/>
    </source>
</evidence>
<comment type="caution">
    <text evidence="2">The sequence shown here is derived from an EMBL/GenBank/DDBJ whole genome shotgun (WGS) entry which is preliminary data.</text>
</comment>
<sequence length="372" mass="41005">MKKLYIGLMSGTSMDAVDAVLVDFSQNKPQLLHTYKLPLASTLREDLTQLYTEDTIKIAKLAELDQKIALVSVQAVNKLLEKSDLVAKDILAIGSHGQTVFHYPHLDSFPFSIQIGDPNIIAEKTGITTIADFRRRDMAASGQGAPLTPAFHNVLFRSEKEDSIVLNLGGIANITYLPANLKAPITGFDTGPANCLLDQWIHYHHKQWFDEDGAWAATANFDPTLLQQFLSDPYFQLTPPKSTGLEYFNLNWLNTQLNSVDRPLSPAIVQASLCELTAISVERAIQQFKSSQGVLVLCGGGSKNTYLKQRLAERCQNHRLLLSDERGVPSEYLEAMAFAWIAKQTLEGKTSNIPDVTGAKNATVLGGIYLKA</sequence>
<dbReference type="HAMAP" id="MF_01270">
    <property type="entry name" value="AnhMurNAc_kinase"/>
    <property type="match status" value="1"/>
</dbReference>
<comment type="catalytic activity">
    <reaction evidence="1">
        <text>1,6-anhydro-N-acetyl-beta-muramate + ATP + H2O = N-acetyl-D-muramate 6-phosphate + ADP + H(+)</text>
        <dbReference type="Rhea" id="RHEA:24952"/>
        <dbReference type="ChEBI" id="CHEBI:15377"/>
        <dbReference type="ChEBI" id="CHEBI:15378"/>
        <dbReference type="ChEBI" id="CHEBI:30616"/>
        <dbReference type="ChEBI" id="CHEBI:58690"/>
        <dbReference type="ChEBI" id="CHEBI:58722"/>
        <dbReference type="ChEBI" id="CHEBI:456216"/>
        <dbReference type="EC" id="2.7.1.170"/>
    </reaction>
</comment>
<evidence type="ECO:0000313" key="2">
    <source>
        <dbReference type="EMBL" id="RDH40943.1"/>
    </source>
</evidence>
<reference evidence="2 3" key="1">
    <citation type="journal article" date="2017" name="Int. J. Syst. Evol. Microbiol.">
        <title>Aquarickettsiella crustaci n. gen. n. sp. (Gammaproteobacteria: Legionellales: Coxiellaceae); a bacterial pathogen of the freshwater crustacean: Gammarus fossarum (Malacostraca: Amphipoda).</title>
        <authorList>
            <person name="Bojko J."/>
            <person name="Dunn A.M."/>
            <person name="Stebbing P.D."/>
            <person name="Van Aerle R."/>
            <person name="Bacela-Spychalska K."/>
            <person name="Bean T.P."/>
            <person name="Stentiford G.D."/>
        </authorList>
    </citation>
    <scope>NUCLEOTIDE SEQUENCE [LARGE SCALE GENOMIC DNA]</scope>
    <source>
        <strain evidence="2">RA15029</strain>
    </source>
</reference>
<keyword evidence="1" id="KW-0067">ATP-binding</keyword>
<dbReference type="UniPathway" id="UPA00343"/>
<keyword evidence="1" id="KW-0547">Nucleotide-binding</keyword>
<comment type="similarity">
    <text evidence="1">Belongs to the anhydro-N-acetylmuramic acid kinase family.</text>
</comment>
<reference evidence="2 3" key="2">
    <citation type="journal article" date="2018" name="J. Invertebr. Pathol.">
        <title>'Candidatus Aquirickettsiella gammari' (Gammaproteobacteria: Legionellales: Coxiellaceae): A bacterial pathogen of the freshwater crustacean Gammarus fossarum (Malacostraca: Amphipoda).</title>
        <authorList>
            <person name="Bojko J."/>
            <person name="Dunn A.M."/>
            <person name="Stebbing P.D."/>
            <person name="van Aerle R."/>
            <person name="Bacela-Spychalska K."/>
            <person name="Bean T.P."/>
            <person name="Urrutia A."/>
            <person name="Stentiford G.D."/>
        </authorList>
    </citation>
    <scope>NUCLEOTIDE SEQUENCE [LARGE SCALE GENOMIC DNA]</scope>
    <source>
        <strain evidence="2">RA15029</strain>
    </source>
</reference>
<dbReference type="CDD" id="cd24050">
    <property type="entry name" value="ASKHA_NBD_ANMK"/>
    <property type="match status" value="1"/>
</dbReference>
<dbReference type="EMBL" id="NMOS02000002">
    <property type="protein sequence ID" value="RDH40943.1"/>
    <property type="molecule type" value="Genomic_DNA"/>
</dbReference>
<dbReference type="SUPFAM" id="SSF53067">
    <property type="entry name" value="Actin-like ATPase domain"/>
    <property type="match status" value="1"/>
</dbReference>
<dbReference type="PANTHER" id="PTHR30605">
    <property type="entry name" value="ANHYDRO-N-ACETYLMURAMIC ACID KINASE"/>
    <property type="match status" value="1"/>
</dbReference>
<protein>
    <recommendedName>
        <fullName evidence="1">Anhydro-N-acetylmuramic acid kinase</fullName>
        <ecNumber evidence="1">2.7.1.170</ecNumber>
    </recommendedName>
    <alternativeName>
        <fullName evidence="1">AnhMurNAc kinase</fullName>
    </alternativeName>
</protein>
<keyword evidence="1" id="KW-0119">Carbohydrate metabolism</keyword>
<dbReference type="Gene3D" id="3.30.420.40">
    <property type="match status" value="2"/>
</dbReference>
<dbReference type="UniPathway" id="UPA00544"/>
<accession>A0A370CJH5</accession>
<dbReference type="Proteomes" id="UP000226429">
    <property type="component" value="Unassembled WGS sequence"/>
</dbReference>
<dbReference type="InterPro" id="IPR043129">
    <property type="entry name" value="ATPase_NBD"/>
</dbReference>
<dbReference type="NCBIfam" id="NF007139">
    <property type="entry name" value="PRK09585.1-3"/>
    <property type="match status" value="1"/>
</dbReference>
<dbReference type="GO" id="GO:0006040">
    <property type="term" value="P:amino sugar metabolic process"/>
    <property type="evidence" value="ECO:0007669"/>
    <property type="project" value="InterPro"/>
</dbReference>
<dbReference type="AlphaFoldDB" id="A0A370CJH5"/>
<comment type="pathway">
    <text evidence="1">Amino-sugar metabolism; 1,6-anhydro-N-acetylmuramate degradation.</text>
</comment>
<keyword evidence="1 2" id="KW-0418">Kinase</keyword>